<sequence>MPAAADPPERPIILNLVNQHSGLCLTATDASQSFAVLQLPCNGSYAQKWQSEWLWPYMMDLQHGRCLTALPGTSALQTTECSWKRPGQPRDPKQDWAYDGGSAPTKFANGGLCLGVLPGNSWARRLDCNTGPAVTWYR</sequence>
<dbReference type="Proteomes" id="UP000534306">
    <property type="component" value="Unassembled WGS sequence"/>
</dbReference>
<accession>A0A7Y4L7B8</accession>
<evidence type="ECO:0000313" key="5">
    <source>
        <dbReference type="Proteomes" id="UP000553957"/>
    </source>
</evidence>
<evidence type="ECO:0000259" key="1">
    <source>
        <dbReference type="Pfam" id="PF00652"/>
    </source>
</evidence>
<comment type="caution">
    <text evidence="3">The sequence shown here is derived from an EMBL/GenBank/DDBJ whole genome shotgun (WGS) entry which is preliminary data.</text>
</comment>
<dbReference type="CDD" id="cd00161">
    <property type="entry name" value="beta-trefoil_Ricin-like"/>
    <property type="match status" value="1"/>
</dbReference>
<evidence type="ECO:0000313" key="4">
    <source>
        <dbReference type="Proteomes" id="UP000534306"/>
    </source>
</evidence>
<dbReference type="Proteomes" id="UP000553957">
    <property type="component" value="Unassembled WGS sequence"/>
</dbReference>
<dbReference type="InterPro" id="IPR035992">
    <property type="entry name" value="Ricin_B-like_lectins"/>
</dbReference>
<dbReference type="SUPFAM" id="SSF50370">
    <property type="entry name" value="Ricin B-like lectins"/>
    <property type="match status" value="1"/>
</dbReference>
<evidence type="ECO:0000313" key="2">
    <source>
        <dbReference type="EMBL" id="MBB6568892.1"/>
    </source>
</evidence>
<dbReference type="PROSITE" id="PS50231">
    <property type="entry name" value="RICIN_B_LECTIN"/>
    <property type="match status" value="1"/>
</dbReference>
<dbReference type="AlphaFoldDB" id="A0A7Y4L7B8"/>
<name>A0A7Y4L7B8_9ACTN</name>
<evidence type="ECO:0000313" key="3">
    <source>
        <dbReference type="EMBL" id="NOL45658.1"/>
    </source>
</evidence>
<organism evidence="3 4">
    <name type="scientific">Kribbella sandramycini</name>
    <dbReference type="NCBI Taxonomy" id="60450"/>
    <lineage>
        <taxon>Bacteria</taxon>
        <taxon>Bacillati</taxon>
        <taxon>Actinomycetota</taxon>
        <taxon>Actinomycetes</taxon>
        <taxon>Propionibacteriales</taxon>
        <taxon>Kribbellaceae</taxon>
        <taxon>Kribbella</taxon>
    </lineage>
</organism>
<dbReference type="RefSeq" id="WP_171678945.1">
    <property type="nucleotide sequence ID" value="NZ_BAAAGT010000019.1"/>
</dbReference>
<gene>
    <name evidence="2" type="ORF">HNR71_004529</name>
    <name evidence="3" type="ORF">HPO96_35990</name>
</gene>
<proteinExistence type="predicted"/>
<reference evidence="2 5" key="2">
    <citation type="submission" date="2020-08" db="EMBL/GenBank/DDBJ databases">
        <title>Sequencing the genomes of 1000 actinobacteria strains.</title>
        <authorList>
            <person name="Klenk H.-P."/>
        </authorList>
    </citation>
    <scope>NUCLEOTIDE SEQUENCE [LARGE SCALE GENOMIC DNA]</scope>
    <source>
        <strain evidence="2 5">DSM 15626</strain>
    </source>
</reference>
<dbReference type="EMBL" id="JACHKF010000001">
    <property type="protein sequence ID" value="MBB6568892.1"/>
    <property type="molecule type" value="Genomic_DNA"/>
</dbReference>
<feature type="domain" description="Ricin B lectin" evidence="1">
    <location>
        <begin position="15"/>
        <end position="121"/>
    </location>
</feature>
<protein>
    <recommendedName>
        <fullName evidence="1">Ricin B lectin domain-containing protein</fullName>
    </recommendedName>
</protein>
<dbReference type="InterPro" id="IPR000772">
    <property type="entry name" value="Ricin_B_lectin"/>
</dbReference>
<dbReference type="EMBL" id="JABJRC010000014">
    <property type="protein sequence ID" value="NOL45658.1"/>
    <property type="molecule type" value="Genomic_DNA"/>
</dbReference>
<dbReference type="Pfam" id="PF00652">
    <property type="entry name" value="Ricin_B_lectin"/>
    <property type="match status" value="1"/>
</dbReference>
<reference evidence="3 4" key="1">
    <citation type="submission" date="2020-05" db="EMBL/GenBank/DDBJ databases">
        <title>Genome sequence of Kribbella sandramycini ATCC 39419.</title>
        <authorList>
            <person name="Maclea K.S."/>
            <person name="Fair J.L."/>
        </authorList>
    </citation>
    <scope>NUCLEOTIDE SEQUENCE [LARGE SCALE GENOMIC DNA]</scope>
    <source>
        <strain evidence="3 4">ATCC 39419</strain>
    </source>
</reference>
<keyword evidence="4" id="KW-1185">Reference proteome</keyword>
<dbReference type="Gene3D" id="2.80.10.50">
    <property type="match status" value="1"/>
</dbReference>